<evidence type="ECO:0000313" key="3">
    <source>
        <dbReference type="Proteomes" id="UP000275267"/>
    </source>
</evidence>
<dbReference type="PANTHER" id="PTHR48243">
    <property type="entry name" value="AMINOTRANSFERASE-LIKE PLANT MOBILE DOMAIN-CONTAINING PROTEIN"/>
    <property type="match status" value="1"/>
</dbReference>
<protein>
    <submittedName>
        <fullName evidence="2">Uncharacterized protein</fullName>
    </submittedName>
</protein>
<feature type="region of interest" description="Disordered" evidence="1">
    <location>
        <begin position="162"/>
        <end position="234"/>
    </location>
</feature>
<dbReference type="EMBL" id="PQIB02000013">
    <property type="protein sequence ID" value="RLM73726.1"/>
    <property type="molecule type" value="Genomic_DNA"/>
</dbReference>
<gene>
    <name evidence="2" type="ORF">C2845_PM15G01680</name>
</gene>
<comment type="caution">
    <text evidence="2">The sequence shown here is derived from an EMBL/GenBank/DDBJ whole genome shotgun (WGS) entry which is preliminary data.</text>
</comment>
<feature type="compositionally biased region" description="Basic and acidic residues" evidence="1">
    <location>
        <begin position="162"/>
        <end position="175"/>
    </location>
</feature>
<proteinExistence type="predicted"/>
<evidence type="ECO:0000256" key="1">
    <source>
        <dbReference type="SAM" id="MobiDB-lite"/>
    </source>
</evidence>
<dbReference type="Proteomes" id="UP000275267">
    <property type="component" value="Unassembled WGS sequence"/>
</dbReference>
<organism evidence="2 3">
    <name type="scientific">Panicum miliaceum</name>
    <name type="common">Proso millet</name>
    <name type="synonym">Broomcorn millet</name>
    <dbReference type="NCBI Taxonomy" id="4540"/>
    <lineage>
        <taxon>Eukaryota</taxon>
        <taxon>Viridiplantae</taxon>
        <taxon>Streptophyta</taxon>
        <taxon>Embryophyta</taxon>
        <taxon>Tracheophyta</taxon>
        <taxon>Spermatophyta</taxon>
        <taxon>Magnoliopsida</taxon>
        <taxon>Liliopsida</taxon>
        <taxon>Poales</taxon>
        <taxon>Poaceae</taxon>
        <taxon>PACMAD clade</taxon>
        <taxon>Panicoideae</taxon>
        <taxon>Panicodae</taxon>
        <taxon>Paniceae</taxon>
        <taxon>Panicinae</taxon>
        <taxon>Panicum</taxon>
        <taxon>Panicum sect. Panicum</taxon>
    </lineage>
</organism>
<name>A0A3L6Q7V9_PANMI</name>
<evidence type="ECO:0000313" key="2">
    <source>
        <dbReference type="EMBL" id="RLM73726.1"/>
    </source>
</evidence>
<dbReference type="PANTHER" id="PTHR48243:SF1">
    <property type="entry name" value="AMINOTRANSFERASE-LIKE PLANT MOBILE DOMAIN-CONTAINING PROTEIN"/>
    <property type="match status" value="1"/>
</dbReference>
<keyword evidence="3" id="KW-1185">Reference proteome</keyword>
<dbReference type="AlphaFoldDB" id="A0A3L6Q7V9"/>
<accession>A0A3L6Q7V9</accession>
<reference evidence="3" key="1">
    <citation type="journal article" date="2019" name="Nat. Commun.">
        <title>The genome of broomcorn millet.</title>
        <authorList>
            <person name="Zou C."/>
            <person name="Miki D."/>
            <person name="Li D."/>
            <person name="Tang Q."/>
            <person name="Xiao L."/>
            <person name="Rajput S."/>
            <person name="Deng P."/>
            <person name="Jia W."/>
            <person name="Huang R."/>
            <person name="Zhang M."/>
            <person name="Sun Y."/>
            <person name="Hu J."/>
            <person name="Fu X."/>
            <person name="Schnable P.S."/>
            <person name="Li F."/>
            <person name="Zhang H."/>
            <person name="Feng B."/>
            <person name="Zhu X."/>
            <person name="Liu R."/>
            <person name="Schnable J.C."/>
            <person name="Zhu J.-K."/>
            <person name="Zhang H."/>
        </authorList>
    </citation>
    <scope>NUCLEOTIDE SEQUENCE [LARGE SCALE GENOMIC DNA]</scope>
</reference>
<sequence>MVRDRSFEHTCVFDEELLTKTGMDNEFVTIFNTIGWSEFWRIMEPGSKLLTLEFLSTLEVTDTGIEFRMFNEEFVCSWRTLSNSLGFSKWCARDANECLPNFDRGTPNNHCRALCPGPHAPRGGRRFFNHDLQGLYNQSPAALHEAWVGLYAVKRLTLSLEEGRPPRPERSEPARHSVSGAGPTTRREPARHNVSGAGPTMRARTRRREETAEPSHPQPPPPKTSATAASQEAYSEGWHAGSYGSGYAEGAYEAGPSHQQFGANLGRTQSARYPPSQYEHFSHVVETTDNTNARVRRIEARLDEQKGLMSNFFGSWNP</sequence>